<protein>
    <submittedName>
        <fullName evidence="1">Uncharacterized protein</fullName>
    </submittedName>
</protein>
<reference evidence="1" key="1">
    <citation type="submission" date="2021-02" db="EMBL/GenBank/DDBJ databases">
        <authorList>
            <person name="Nowell W R."/>
        </authorList>
    </citation>
    <scope>NUCLEOTIDE SEQUENCE</scope>
</reference>
<dbReference type="Proteomes" id="UP000677228">
    <property type="component" value="Unassembled WGS sequence"/>
</dbReference>
<dbReference type="Proteomes" id="UP000682733">
    <property type="component" value="Unassembled WGS sequence"/>
</dbReference>
<sequence length="203" mass="24053">MVICIDAFEHPITISNHVTIWLDEYIGMMGSDEKMKEKFRQISYPLHTFDDPVKSIKFIRDNDDKKIFLICSGVLAKEIVPIVYQLPQLYMIFIFCAQTGNHREWAIDYVEKVHIFNFDEDLLIRLTNELARYLMVEYNEAETRGDYNLAHGLLEWAAKLFEKADILQRNTCLQVQREVERKINELKSKEDKQRSIIPSQKKY</sequence>
<comment type="caution">
    <text evidence="1">The sequence shown here is derived from an EMBL/GenBank/DDBJ whole genome shotgun (WGS) entry which is preliminary data.</text>
</comment>
<evidence type="ECO:0000313" key="1">
    <source>
        <dbReference type="EMBL" id="CAF1377724.1"/>
    </source>
</evidence>
<dbReference type="EMBL" id="CAJOBA010046202">
    <property type="protein sequence ID" value="CAF4186430.1"/>
    <property type="molecule type" value="Genomic_DNA"/>
</dbReference>
<gene>
    <name evidence="1" type="ORF">OVA965_LOCUS31967</name>
    <name evidence="2" type="ORF">TMI583_LOCUS32815</name>
</gene>
<dbReference type="AlphaFoldDB" id="A0A8S2F8U9"/>
<evidence type="ECO:0000313" key="3">
    <source>
        <dbReference type="Proteomes" id="UP000677228"/>
    </source>
</evidence>
<evidence type="ECO:0000313" key="2">
    <source>
        <dbReference type="EMBL" id="CAF4186430.1"/>
    </source>
</evidence>
<dbReference type="EMBL" id="CAJNOK010024518">
    <property type="protein sequence ID" value="CAF1377724.1"/>
    <property type="molecule type" value="Genomic_DNA"/>
</dbReference>
<name>A0A8S2F8U9_9BILA</name>
<accession>A0A8S2F8U9</accession>
<proteinExistence type="predicted"/>
<organism evidence="1 3">
    <name type="scientific">Didymodactylos carnosus</name>
    <dbReference type="NCBI Taxonomy" id="1234261"/>
    <lineage>
        <taxon>Eukaryota</taxon>
        <taxon>Metazoa</taxon>
        <taxon>Spiralia</taxon>
        <taxon>Gnathifera</taxon>
        <taxon>Rotifera</taxon>
        <taxon>Eurotatoria</taxon>
        <taxon>Bdelloidea</taxon>
        <taxon>Philodinida</taxon>
        <taxon>Philodinidae</taxon>
        <taxon>Didymodactylos</taxon>
    </lineage>
</organism>